<dbReference type="Proteomes" id="UP001500618">
    <property type="component" value="Unassembled WGS sequence"/>
</dbReference>
<proteinExistence type="predicted"/>
<organism evidence="1 2">
    <name type="scientific">Fodinicola feengrottensis</name>
    <dbReference type="NCBI Taxonomy" id="435914"/>
    <lineage>
        <taxon>Bacteria</taxon>
        <taxon>Bacillati</taxon>
        <taxon>Actinomycetota</taxon>
        <taxon>Actinomycetes</taxon>
        <taxon>Mycobacteriales</taxon>
        <taxon>Fodinicola</taxon>
    </lineage>
</organism>
<keyword evidence="2" id="KW-1185">Reference proteome</keyword>
<comment type="caution">
    <text evidence="1">The sequence shown here is derived from an EMBL/GenBank/DDBJ whole genome shotgun (WGS) entry which is preliminary data.</text>
</comment>
<dbReference type="Pfam" id="PF07591">
    <property type="entry name" value="PT-HINT"/>
    <property type="match status" value="1"/>
</dbReference>
<dbReference type="RefSeq" id="WP_344312733.1">
    <property type="nucleotide sequence ID" value="NZ_BAAANY010000019.1"/>
</dbReference>
<evidence type="ECO:0000313" key="1">
    <source>
        <dbReference type="EMBL" id="GAA1693127.1"/>
    </source>
</evidence>
<dbReference type="SUPFAM" id="SSF51294">
    <property type="entry name" value="Hedgehog/intein (Hint) domain"/>
    <property type="match status" value="1"/>
</dbReference>
<gene>
    <name evidence="1" type="ORF">GCM10009765_48120</name>
</gene>
<dbReference type="EMBL" id="BAAANY010000019">
    <property type="protein sequence ID" value="GAA1693127.1"/>
    <property type="molecule type" value="Genomic_DNA"/>
</dbReference>
<accession>A0ABP4TTP3</accession>
<sequence length="229" mass="25270">MFEWFVAATMVLLAGGGLVSIAQVHVGDKVQTTDPSTGQSSAQTVTATIKTLTDSAFSDVTIKDSHGYVQTITSTQGHPYWDATREQQEEKLEYRAEDLKIVELIPYLRRNQGLFFRSGAYDPVELAGMIAVETLRHGVSQVRVRLVDAWIIVESDVDWLRELSSVAFDRITPYPEGGPNSMLVEVLAPAFSRSVAIRDTNGLRIVKGASAGPLESWSRRRGGWLDLKS</sequence>
<dbReference type="Gene3D" id="2.170.16.10">
    <property type="entry name" value="Hedgehog/Intein (Hint) domain"/>
    <property type="match status" value="1"/>
</dbReference>
<dbReference type="InterPro" id="IPR036844">
    <property type="entry name" value="Hint_dom_sf"/>
</dbReference>
<protein>
    <submittedName>
        <fullName evidence="1">Uncharacterized protein</fullName>
    </submittedName>
</protein>
<evidence type="ECO:0000313" key="2">
    <source>
        <dbReference type="Proteomes" id="UP001500618"/>
    </source>
</evidence>
<name>A0ABP4TTP3_9ACTN</name>
<reference evidence="2" key="1">
    <citation type="journal article" date="2019" name="Int. J. Syst. Evol. Microbiol.">
        <title>The Global Catalogue of Microorganisms (GCM) 10K type strain sequencing project: providing services to taxonomists for standard genome sequencing and annotation.</title>
        <authorList>
            <consortium name="The Broad Institute Genomics Platform"/>
            <consortium name="The Broad Institute Genome Sequencing Center for Infectious Disease"/>
            <person name="Wu L."/>
            <person name="Ma J."/>
        </authorList>
    </citation>
    <scope>NUCLEOTIDE SEQUENCE [LARGE SCALE GENOMIC DNA]</scope>
    <source>
        <strain evidence="2">JCM 14718</strain>
    </source>
</reference>